<protein>
    <submittedName>
        <fullName evidence="2">Uncharacterized protein</fullName>
    </submittedName>
</protein>
<organism evidence="2 3">
    <name type="scientific">Canavalia gladiata</name>
    <name type="common">Sword bean</name>
    <name type="synonym">Dolichos gladiatus</name>
    <dbReference type="NCBI Taxonomy" id="3824"/>
    <lineage>
        <taxon>Eukaryota</taxon>
        <taxon>Viridiplantae</taxon>
        <taxon>Streptophyta</taxon>
        <taxon>Embryophyta</taxon>
        <taxon>Tracheophyta</taxon>
        <taxon>Spermatophyta</taxon>
        <taxon>Magnoliopsida</taxon>
        <taxon>eudicotyledons</taxon>
        <taxon>Gunneridae</taxon>
        <taxon>Pentapetalae</taxon>
        <taxon>rosids</taxon>
        <taxon>fabids</taxon>
        <taxon>Fabales</taxon>
        <taxon>Fabaceae</taxon>
        <taxon>Papilionoideae</taxon>
        <taxon>50 kb inversion clade</taxon>
        <taxon>NPAAA clade</taxon>
        <taxon>indigoferoid/millettioid clade</taxon>
        <taxon>Phaseoleae</taxon>
        <taxon>Canavalia</taxon>
    </lineage>
</organism>
<dbReference type="InterPro" id="IPR045881">
    <property type="entry name" value="MNM1-like"/>
</dbReference>
<feature type="region of interest" description="Disordered" evidence="1">
    <location>
        <begin position="510"/>
        <end position="532"/>
    </location>
</feature>
<feature type="region of interest" description="Disordered" evidence="1">
    <location>
        <begin position="326"/>
        <end position="347"/>
    </location>
</feature>
<dbReference type="EMBL" id="JAYMYQ010000001">
    <property type="protein sequence ID" value="KAK7363735.1"/>
    <property type="molecule type" value="Genomic_DNA"/>
</dbReference>
<proteinExistence type="predicted"/>
<reference evidence="2 3" key="1">
    <citation type="submission" date="2024-01" db="EMBL/GenBank/DDBJ databases">
        <title>The genomes of 5 underutilized Papilionoideae crops provide insights into root nodulation and disease resistanc.</title>
        <authorList>
            <person name="Jiang F."/>
        </authorList>
    </citation>
    <scope>NUCLEOTIDE SEQUENCE [LARGE SCALE GENOMIC DNA]</scope>
    <source>
        <strain evidence="2">LVBAO_FW01</strain>
        <tissue evidence="2">Leaves</tissue>
    </source>
</reference>
<comment type="caution">
    <text evidence="2">The sequence shown here is derived from an EMBL/GenBank/DDBJ whole genome shotgun (WGS) entry which is preliminary data.</text>
</comment>
<sequence>MLERERERERMRMRLLEPTLNVTKHNELAFIFPEFMPLALKKFGLSHALVIAFGGTYKLKMDNTGESDTGLLDLLRLVSLLTFPYLAVWTMNQQDQGSGSASNVPMKRKRGRPRKEGNVVQVQGENVAAMPASNNMLNPNQTVGTTDDCDDEMVGKVVTGVIEGTFNAGYLLNVKVPDTDAFLRGLVFLPGQVAPVTAENDVAPHVKMINRKEIPIPVLNPQAGIHGSVPSSVQCRKQSVEPQLQVPMSKEQVIPTEIHAGISVPHENQSVSSLLPLSISSGVIPQGTPDPGHVSQSASIMSELERDKTVKQGETLHEINAATQVKESNADGGAIKDPEPASQPINLVPIPMIGNTDRELRTGQQVVPYAHQLNEVFHDEPNRSNIELNLIPLTAGHEIIPSEQTSKSVDNFLEKQDLPKPYMLEDTNTKLGIETLSKVDTSNTSGRTSADVTNIPDMGSIHPLETSQPESMPSEPIGESVPSLSKFLSPEGCDLHKSYPQNCSSFGDDVNKIDFNQPSESLANSMEPEKQI</sequence>
<feature type="region of interest" description="Disordered" evidence="1">
    <location>
        <begin position="465"/>
        <end position="485"/>
    </location>
</feature>
<name>A0AAN9MZ57_CANGL</name>
<evidence type="ECO:0000313" key="2">
    <source>
        <dbReference type="EMBL" id="KAK7363735.1"/>
    </source>
</evidence>
<evidence type="ECO:0000256" key="1">
    <source>
        <dbReference type="SAM" id="MobiDB-lite"/>
    </source>
</evidence>
<dbReference type="PANTHER" id="PTHR34682:SF11">
    <property type="entry name" value="AT HOOK MOTIF PROTEIN"/>
    <property type="match status" value="1"/>
</dbReference>
<keyword evidence="3" id="KW-1185">Reference proteome</keyword>
<feature type="compositionally biased region" description="Polar residues" evidence="1">
    <location>
        <begin position="514"/>
        <end position="524"/>
    </location>
</feature>
<evidence type="ECO:0000313" key="3">
    <source>
        <dbReference type="Proteomes" id="UP001367508"/>
    </source>
</evidence>
<dbReference type="Proteomes" id="UP001367508">
    <property type="component" value="Unassembled WGS sequence"/>
</dbReference>
<accession>A0AAN9MZ57</accession>
<gene>
    <name evidence="2" type="ORF">VNO77_05889</name>
</gene>
<feature type="region of interest" description="Disordered" evidence="1">
    <location>
        <begin position="95"/>
        <end position="118"/>
    </location>
</feature>
<dbReference type="PANTHER" id="PTHR34682">
    <property type="entry name" value="AT HOOK MOTIF-CONTAINING PROTEIN"/>
    <property type="match status" value="1"/>
</dbReference>
<dbReference type="AlphaFoldDB" id="A0AAN9MZ57"/>